<feature type="compositionally biased region" description="Low complexity" evidence="3">
    <location>
        <begin position="418"/>
        <end position="462"/>
    </location>
</feature>
<keyword evidence="4" id="KW-1133">Transmembrane helix</keyword>
<feature type="signal peptide" evidence="5">
    <location>
        <begin position="1"/>
        <end position="24"/>
    </location>
</feature>
<dbReference type="OrthoDB" id="342730at2759"/>
<keyword evidence="7" id="KW-1185">Reference proteome</keyword>
<protein>
    <submittedName>
        <fullName evidence="8">Uncharacterized protein isoform X1</fullName>
    </submittedName>
</protein>
<dbReference type="RefSeq" id="XP_021842880.1">
    <property type="nucleotide sequence ID" value="XM_021987188.2"/>
</dbReference>
<feature type="region of interest" description="Disordered" evidence="3">
    <location>
        <begin position="418"/>
        <end position="485"/>
    </location>
</feature>
<evidence type="ECO:0000256" key="3">
    <source>
        <dbReference type="SAM" id="MobiDB-lite"/>
    </source>
</evidence>
<dbReference type="Proteomes" id="UP000813463">
    <property type="component" value="Chromosome 1"/>
</dbReference>
<dbReference type="InterPro" id="IPR001258">
    <property type="entry name" value="NHL_repeat"/>
</dbReference>
<dbReference type="KEGG" id="soe:110782919"/>
<feature type="compositionally biased region" description="Basic residues" evidence="3">
    <location>
        <begin position="463"/>
        <end position="476"/>
    </location>
</feature>
<dbReference type="PROSITE" id="PS51125">
    <property type="entry name" value="NHL"/>
    <property type="match status" value="1"/>
</dbReference>
<evidence type="ECO:0000313" key="8">
    <source>
        <dbReference type="RefSeq" id="XP_021842880.1"/>
    </source>
</evidence>
<dbReference type="SUPFAM" id="SSF63829">
    <property type="entry name" value="Calcium-dependent phosphotriesterase"/>
    <property type="match status" value="1"/>
</dbReference>
<feature type="region of interest" description="Disordered" evidence="3">
    <location>
        <begin position="354"/>
        <end position="381"/>
    </location>
</feature>
<sequence>MGRSLLVLFISFLVLFSGFSSVSASTPPAKIVSGFISSSIAKLIQWVWSLKATTKTAAVSGRSMMKFESGYDVETVFDGSKLGIEPYSVEVLPSGELLIVDSANSNLYRISSALSLYSRPKLVAGSPEGYSGHVDGKYREAKMNHPKGVAVDDRGNIYVADTMNMAIRKISESGVTTIAGGKWNNKGGHVDGPSDEAKFSNDFDVVYVGSSCSLLVIDRGNRAIREIHLHFDDCAYQYESSFPLGIAVLLAAGFFGYMLALLQRRVGSIVSQNDVKIVENAPSSPYQKPPKSVRPPLIPNEYDTEKQEESFFGSLGKLLANAGTSAMEIVGGIIPGLKSKPVAYQYRNQGQYQQTHTWQSPESYHIPKEEEPPSIETRTPTPKKTYAFMSKDAEKMQQQLRQSRAFYSGWDTEFQQLPQQQLQQQQQPQPQQQQQPQPQQQQQQQPQQQQQQHPQSQQQPQQKQKREKHQYRHQHHSSIPQTYYEQSCEKTNEIVFGAVQEEGRRQSVIMPTDYAMDAFNQQNIRFRAGYNRSYSYT</sequence>
<accession>A0A9R0JQI4</accession>
<gene>
    <name evidence="8" type="primary">LOC110782919</name>
</gene>
<dbReference type="GeneID" id="110782919"/>
<evidence type="ECO:0000256" key="1">
    <source>
        <dbReference type="ARBA" id="ARBA00022737"/>
    </source>
</evidence>
<name>A0A9R0JQI4_SPIOL</name>
<evidence type="ECO:0000256" key="5">
    <source>
        <dbReference type="SAM" id="SignalP"/>
    </source>
</evidence>
<keyword evidence="4" id="KW-0472">Membrane</keyword>
<proteinExistence type="predicted"/>
<feature type="transmembrane region" description="Helical" evidence="4">
    <location>
        <begin position="242"/>
        <end position="262"/>
    </location>
</feature>
<dbReference type="AlphaFoldDB" id="A0A9R0JQI4"/>
<reference evidence="8" key="2">
    <citation type="submission" date="2025-08" db="UniProtKB">
        <authorList>
            <consortium name="RefSeq"/>
        </authorList>
    </citation>
    <scope>IDENTIFICATION</scope>
    <source>
        <tissue evidence="8">Leaf</tissue>
    </source>
</reference>
<dbReference type="PANTHER" id="PTHR13833:SF57">
    <property type="entry name" value="NHL REPEAT PROTEIN"/>
    <property type="match status" value="1"/>
</dbReference>
<evidence type="ECO:0000256" key="4">
    <source>
        <dbReference type="SAM" id="Phobius"/>
    </source>
</evidence>
<dbReference type="InterPro" id="IPR011042">
    <property type="entry name" value="6-blade_b-propeller_TolB-like"/>
</dbReference>
<evidence type="ECO:0000313" key="7">
    <source>
        <dbReference type="Proteomes" id="UP000813463"/>
    </source>
</evidence>
<feature type="domain" description="Teneurin NHL" evidence="6">
    <location>
        <begin position="136"/>
        <end position="178"/>
    </location>
</feature>
<reference evidence="7" key="1">
    <citation type="journal article" date="2021" name="Nat. Commun.">
        <title>Genomic analyses provide insights into spinach domestication and the genetic basis of agronomic traits.</title>
        <authorList>
            <person name="Cai X."/>
            <person name="Sun X."/>
            <person name="Xu C."/>
            <person name="Sun H."/>
            <person name="Wang X."/>
            <person name="Ge C."/>
            <person name="Zhang Z."/>
            <person name="Wang Q."/>
            <person name="Fei Z."/>
            <person name="Jiao C."/>
            <person name="Wang Q."/>
        </authorList>
    </citation>
    <scope>NUCLEOTIDE SEQUENCE [LARGE SCALE GENOMIC DNA]</scope>
    <source>
        <strain evidence="7">cv. Varoflay</strain>
    </source>
</reference>
<dbReference type="Gene3D" id="2.120.10.30">
    <property type="entry name" value="TolB, C-terminal domain"/>
    <property type="match status" value="1"/>
</dbReference>
<evidence type="ECO:0000256" key="2">
    <source>
        <dbReference type="PROSITE-ProRule" id="PRU00504"/>
    </source>
</evidence>
<evidence type="ECO:0000259" key="6">
    <source>
        <dbReference type="Pfam" id="PF25021"/>
    </source>
</evidence>
<keyword evidence="1" id="KW-0677">Repeat</keyword>
<keyword evidence="5" id="KW-0732">Signal</keyword>
<dbReference type="InterPro" id="IPR056822">
    <property type="entry name" value="TEN_NHL"/>
</dbReference>
<keyword evidence="4" id="KW-0812">Transmembrane</keyword>
<organism evidence="7 8">
    <name type="scientific">Spinacia oleracea</name>
    <name type="common">Spinach</name>
    <dbReference type="NCBI Taxonomy" id="3562"/>
    <lineage>
        <taxon>Eukaryota</taxon>
        <taxon>Viridiplantae</taxon>
        <taxon>Streptophyta</taxon>
        <taxon>Embryophyta</taxon>
        <taxon>Tracheophyta</taxon>
        <taxon>Spermatophyta</taxon>
        <taxon>Magnoliopsida</taxon>
        <taxon>eudicotyledons</taxon>
        <taxon>Gunneridae</taxon>
        <taxon>Pentapetalae</taxon>
        <taxon>Caryophyllales</taxon>
        <taxon>Chenopodiaceae</taxon>
        <taxon>Chenopodioideae</taxon>
        <taxon>Anserineae</taxon>
        <taxon>Spinacia</taxon>
    </lineage>
</organism>
<feature type="repeat" description="NHL" evidence="2">
    <location>
        <begin position="144"/>
        <end position="173"/>
    </location>
</feature>
<dbReference type="Pfam" id="PF25021">
    <property type="entry name" value="TEN_NHL"/>
    <property type="match status" value="1"/>
</dbReference>
<dbReference type="PANTHER" id="PTHR13833">
    <property type="match status" value="1"/>
</dbReference>
<feature type="chain" id="PRO_5040314349" evidence="5">
    <location>
        <begin position="25"/>
        <end position="537"/>
    </location>
</feature>